<accession>A0ACA9LXE9</accession>
<dbReference type="EMBL" id="CAJVPU010006106">
    <property type="protein sequence ID" value="CAG8556779.1"/>
    <property type="molecule type" value="Genomic_DNA"/>
</dbReference>
<name>A0ACA9LXE9_9GLOM</name>
<protein>
    <submittedName>
        <fullName evidence="1">14615_t:CDS:1</fullName>
    </submittedName>
</protein>
<organism evidence="1 2">
    <name type="scientific">Dentiscutata heterogama</name>
    <dbReference type="NCBI Taxonomy" id="1316150"/>
    <lineage>
        <taxon>Eukaryota</taxon>
        <taxon>Fungi</taxon>
        <taxon>Fungi incertae sedis</taxon>
        <taxon>Mucoromycota</taxon>
        <taxon>Glomeromycotina</taxon>
        <taxon>Glomeromycetes</taxon>
        <taxon>Diversisporales</taxon>
        <taxon>Gigasporaceae</taxon>
        <taxon>Dentiscutata</taxon>
    </lineage>
</organism>
<gene>
    <name evidence="1" type="ORF">DHETER_LOCUS5469</name>
</gene>
<comment type="caution">
    <text evidence="1">The sequence shown here is derived from an EMBL/GenBank/DDBJ whole genome shotgun (WGS) entry which is preliminary data.</text>
</comment>
<proteinExistence type="predicted"/>
<feature type="non-terminal residue" evidence="1">
    <location>
        <position position="1"/>
    </location>
</feature>
<evidence type="ECO:0000313" key="2">
    <source>
        <dbReference type="Proteomes" id="UP000789702"/>
    </source>
</evidence>
<evidence type="ECO:0000313" key="1">
    <source>
        <dbReference type="EMBL" id="CAG8556779.1"/>
    </source>
</evidence>
<dbReference type="Proteomes" id="UP000789702">
    <property type="component" value="Unassembled WGS sequence"/>
</dbReference>
<keyword evidence="2" id="KW-1185">Reference proteome</keyword>
<reference evidence="1" key="1">
    <citation type="submission" date="2021-06" db="EMBL/GenBank/DDBJ databases">
        <authorList>
            <person name="Kallberg Y."/>
            <person name="Tangrot J."/>
            <person name="Rosling A."/>
        </authorList>
    </citation>
    <scope>NUCLEOTIDE SEQUENCE</scope>
    <source>
        <strain evidence="1">IL203A</strain>
    </source>
</reference>
<sequence>KGDKKWKRSGKRRDQDPVKEKHSLDERRNSRKYTFGSNELDKREINEVVKDCKWMLKIETQFEFKEEKKSK</sequence>